<keyword evidence="8 11" id="KW-0496">Mitochondrion</keyword>
<evidence type="ECO:0000256" key="3">
    <source>
        <dbReference type="ARBA" id="ARBA00022448"/>
    </source>
</evidence>
<keyword evidence="3 11" id="KW-0813">Transport</keyword>
<keyword evidence="7 11" id="KW-0406">Ion transport</keyword>
<comment type="subcellular location">
    <subcellularLocation>
        <location evidence="1 11">Mitochondrion inner membrane</location>
    </subcellularLocation>
</comment>
<keyword evidence="9" id="KW-0472">Membrane</keyword>
<comment type="similarity">
    <text evidence="2 11">Belongs to the ATPase e subunit family.</text>
</comment>
<dbReference type="InterPro" id="IPR008386">
    <property type="entry name" value="ATP_synth_F0_esu_mt"/>
</dbReference>
<dbReference type="Pfam" id="PF05680">
    <property type="entry name" value="ATP-synt_E"/>
    <property type="match status" value="1"/>
</dbReference>
<evidence type="ECO:0000256" key="1">
    <source>
        <dbReference type="ARBA" id="ARBA00004273"/>
    </source>
</evidence>
<sequence>MGQTLTGSRRFVLDQYVFPFGSGTDVVRYSALGGGILYGIFHRRTLQTRLDNERAHEQEVKHEHLIKQAKEAWQRKKDSSLSNLITDPDDPRFDIDKLIAKYESESK</sequence>
<evidence type="ECO:0000256" key="8">
    <source>
        <dbReference type="ARBA" id="ARBA00023128"/>
    </source>
</evidence>
<dbReference type="GO" id="GO:0015078">
    <property type="term" value="F:proton transmembrane transporter activity"/>
    <property type="evidence" value="ECO:0007669"/>
    <property type="project" value="InterPro"/>
</dbReference>
<dbReference type="OMA" id="FYGLYHQ"/>
<dbReference type="GO" id="GO:0045259">
    <property type="term" value="C:proton-transporting ATP synthase complex"/>
    <property type="evidence" value="ECO:0007669"/>
    <property type="project" value="UniProtKB-UniRule"/>
</dbReference>
<evidence type="ECO:0000256" key="11">
    <source>
        <dbReference type="RuleBase" id="RU367005"/>
    </source>
</evidence>
<organism evidence="12 13">
    <name type="scientific">Thanatephorus cucumeris (strain AG1-IA)</name>
    <name type="common">Rice sheath blight fungus</name>
    <name type="synonym">Rhizoctonia solani</name>
    <dbReference type="NCBI Taxonomy" id="983506"/>
    <lineage>
        <taxon>Eukaryota</taxon>
        <taxon>Fungi</taxon>
        <taxon>Dikarya</taxon>
        <taxon>Basidiomycota</taxon>
        <taxon>Agaricomycotina</taxon>
        <taxon>Agaricomycetes</taxon>
        <taxon>Cantharellales</taxon>
        <taxon>Ceratobasidiaceae</taxon>
        <taxon>Rhizoctonia</taxon>
        <taxon>Rhizoctonia solani AG-1</taxon>
    </lineage>
</organism>
<dbReference type="Proteomes" id="UP000011668">
    <property type="component" value="Unassembled WGS sequence"/>
</dbReference>
<evidence type="ECO:0000256" key="7">
    <source>
        <dbReference type="ARBA" id="ARBA00023065"/>
    </source>
</evidence>
<evidence type="ECO:0000256" key="10">
    <source>
        <dbReference type="ARBA" id="ARBA00023310"/>
    </source>
</evidence>
<dbReference type="AlphaFoldDB" id="L8WJC3"/>
<dbReference type="STRING" id="983506.L8WJC3"/>
<evidence type="ECO:0000256" key="4">
    <source>
        <dbReference type="ARBA" id="ARBA00022547"/>
    </source>
</evidence>
<evidence type="ECO:0000256" key="6">
    <source>
        <dbReference type="ARBA" id="ARBA00022792"/>
    </source>
</evidence>
<reference evidence="12 13" key="1">
    <citation type="journal article" date="2013" name="Nat. Commun.">
        <title>The evolution and pathogenic mechanisms of the rice sheath blight pathogen.</title>
        <authorList>
            <person name="Zheng A."/>
            <person name="Lin R."/>
            <person name="Xu L."/>
            <person name="Qin P."/>
            <person name="Tang C."/>
            <person name="Ai P."/>
            <person name="Zhang D."/>
            <person name="Liu Y."/>
            <person name="Sun Z."/>
            <person name="Feng H."/>
            <person name="Wang Y."/>
            <person name="Chen Y."/>
            <person name="Liang X."/>
            <person name="Fu R."/>
            <person name="Li Q."/>
            <person name="Zhang J."/>
            <person name="Yu X."/>
            <person name="Xie Z."/>
            <person name="Ding L."/>
            <person name="Guan P."/>
            <person name="Tang J."/>
            <person name="Liang Y."/>
            <person name="Wang S."/>
            <person name="Deng Q."/>
            <person name="Li S."/>
            <person name="Zhu J."/>
            <person name="Wang L."/>
            <person name="Liu H."/>
            <person name="Li P."/>
        </authorList>
    </citation>
    <scope>NUCLEOTIDE SEQUENCE [LARGE SCALE GENOMIC DNA]</scope>
    <source>
        <strain evidence="13">AG-1 IA</strain>
    </source>
</reference>
<evidence type="ECO:0000313" key="12">
    <source>
        <dbReference type="EMBL" id="ELU38035.1"/>
    </source>
</evidence>
<accession>L8WJC3</accession>
<dbReference type="HOGENOM" id="CLU_159435_0_0_1"/>
<keyword evidence="13" id="KW-1185">Reference proteome</keyword>
<proteinExistence type="inferred from homology"/>
<dbReference type="OrthoDB" id="2125027at2759"/>
<dbReference type="EMBL" id="AFRT01002293">
    <property type="protein sequence ID" value="ELU38035.1"/>
    <property type="molecule type" value="Genomic_DNA"/>
</dbReference>
<comment type="subunit">
    <text evidence="11">F-type ATPases have 2 components, CF(1) - the catalytic core - and CF(0) - the membrane proton channel. CF(1) and CF(0) have multiple subunits.</text>
</comment>
<keyword evidence="10 11" id="KW-0066">ATP synthesis</keyword>
<keyword evidence="5 11" id="KW-0375">Hydrogen ion transport</keyword>
<evidence type="ECO:0000256" key="2">
    <source>
        <dbReference type="ARBA" id="ARBA00007333"/>
    </source>
</evidence>
<keyword evidence="6 11" id="KW-0999">Mitochondrion inner membrane</keyword>
<dbReference type="GO" id="GO:0005743">
    <property type="term" value="C:mitochondrial inner membrane"/>
    <property type="evidence" value="ECO:0007669"/>
    <property type="project" value="UniProtKB-SubCell"/>
</dbReference>
<evidence type="ECO:0000256" key="9">
    <source>
        <dbReference type="ARBA" id="ARBA00023136"/>
    </source>
</evidence>
<evidence type="ECO:0000313" key="13">
    <source>
        <dbReference type="Proteomes" id="UP000011668"/>
    </source>
</evidence>
<keyword evidence="4 11" id="KW-0138">CF(0)</keyword>
<comment type="function">
    <text evidence="11">Subunit e, of the mitochondrial membrane ATP synthase complex (F(1)F(0) ATP synthase or Complex V) that produces ATP from ADP in the presence of a proton gradient across the membrane which is generated by electron transport complexes of the respiratory chain. ATP synthase complex consist of a soluble F(1) head domain - the catalytic core - and a membrane F(1) domain - the membrane proton channel. These two domains are linked by a central stalk rotating inside the F(1) region and a stationary peripheral stalk. During catalysis, ATP synthesis in the catalytic domain of F(1) is coupled via a rotary mechanism of the central stalk subunits to proton translocation. In vivo, can only synthesize ATP although its ATP hydrolase activity can be activated artificially in vitro. Part of the complex F(0) domain.</text>
</comment>
<protein>
    <recommendedName>
        <fullName evidence="11">ATP synthase F(0) complex subunit e, mitochondrial</fullName>
    </recommendedName>
</protein>
<comment type="caution">
    <text evidence="12">The sequence shown here is derived from an EMBL/GenBank/DDBJ whole genome shotgun (WGS) entry which is preliminary data.</text>
</comment>
<evidence type="ECO:0000256" key="5">
    <source>
        <dbReference type="ARBA" id="ARBA00022781"/>
    </source>
</evidence>
<name>L8WJC3_THACA</name>
<gene>
    <name evidence="12" type="ORF">AG1IA_07935</name>
</gene>
<dbReference type="GO" id="GO:0015986">
    <property type="term" value="P:proton motive force-driven ATP synthesis"/>
    <property type="evidence" value="ECO:0007669"/>
    <property type="project" value="InterPro"/>
</dbReference>